<dbReference type="InterPro" id="IPR044068">
    <property type="entry name" value="CB"/>
</dbReference>
<sequence>MGKRGNGEGTISRRKNGGWMAQYYVHTANGRKRKTLYGKTRAEVAKKLARALSDREGGLVFDAEGLKLREYLSRWLEDSVKDTVRNTTYERYEQISRTHIIPMLGDVKLKVLSPTHVRALYKEKLQTLSPRTVQYIHVTLHKALKQAVHDGLIPRNATEAVKPPQVRREEIRPLTPEQVKMLLDAARGDRLEALYALAVHTGLRQGELLGLKWEDVDLETGSLHVKRTLTTARGGPRLAAPKTKGSRRRVSLTRSAVDALRAHLARQLEEIDRAGSLWQENGLVFASETGEPLDRRDITSRQFKPLLKRAKLPEKTRFHDLRHTCATLLLTKNVNPKVVSEMLGHSNIAITLDTYSHVLPDMQDSAARALEEALS</sequence>
<dbReference type="Proteomes" id="UP000318065">
    <property type="component" value="Chromosome"/>
</dbReference>
<dbReference type="InterPro" id="IPR050090">
    <property type="entry name" value="Tyrosine_recombinase_XerCD"/>
</dbReference>
<dbReference type="Pfam" id="PF00589">
    <property type="entry name" value="Phage_integrase"/>
    <property type="match status" value="1"/>
</dbReference>
<evidence type="ECO:0000256" key="3">
    <source>
        <dbReference type="ARBA" id="ARBA00023172"/>
    </source>
</evidence>
<evidence type="ECO:0000256" key="2">
    <source>
        <dbReference type="ARBA" id="ARBA00023125"/>
    </source>
</evidence>
<evidence type="ECO:0000313" key="8">
    <source>
        <dbReference type="Proteomes" id="UP000318065"/>
    </source>
</evidence>
<keyword evidence="8" id="KW-1185">Reference proteome</keyword>
<feature type="domain" description="Core-binding (CB)" evidence="6">
    <location>
        <begin position="66"/>
        <end position="148"/>
    </location>
</feature>
<dbReference type="GO" id="GO:0015074">
    <property type="term" value="P:DNA integration"/>
    <property type="evidence" value="ECO:0007669"/>
    <property type="project" value="UniProtKB-KW"/>
</dbReference>
<proteinExistence type="predicted"/>
<dbReference type="PROSITE" id="PS51898">
    <property type="entry name" value="TYR_RECOMBINASE"/>
    <property type="match status" value="1"/>
</dbReference>
<evidence type="ECO:0000256" key="1">
    <source>
        <dbReference type="ARBA" id="ARBA00022908"/>
    </source>
</evidence>
<evidence type="ECO:0000259" key="5">
    <source>
        <dbReference type="PROSITE" id="PS51898"/>
    </source>
</evidence>
<dbReference type="InterPro" id="IPR004107">
    <property type="entry name" value="Integrase_SAM-like_N"/>
</dbReference>
<dbReference type="SUPFAM" id="SSF56349">
    <property type="entry name" value="DNA breaking-rejoining enzymes"/>
    <property type="match status" value="1"/>
</dbReference>
<reference evidence="7" key="1">
    <citation type="journal article" date="2019" name="Microbiol. Resour. Announc.">
        <title>Complete Genome Sequence of Rubrobacter xylanophilus Strain AA3-22, Isolated from Arima Onsen in Japan.</title>
        <authorList>
            <person name="Tomariguchi N."/>
            <person name="Miyazaki K."/>
        </authorList>
    </citation>
    <scope>NUCLEOTIDE SEQUENCE [LARGE SCALE GENOMIC DNA]</scope>
    <source>
        <strain evidence="7">AA3-22</strain>
    </source>
</reference>
<dbReference type="PANTHER" id="PTHR30349:SF91">
    <property type="entry name" value="INTA PROTEIN"/>
    <property type="match status" value="1"/>
</dbReference>
<protein>
    <submittedName>
        <fullName evidence="7">Site-specific integrase</fullName>
    </submittedName>
</protein>
<gene>
    <name evidence="7" type="ORF">RxyAA322_12770</name>
</gene>
<keyword evidence="2 4" id="KW-0238">DNA-binding</keyword>
<dbReference type="PROSITE" id="PS51900">
    <property type="entry name" value="CB"/>
    <property type="match status" value="1"/>
</dbReference>
<organism evidence="7 8">
    <name type="scientific">Rubrobacter xylanophilus</name>
    <dbReference type="NCBI Taxonomy" id="49319"/>
    <lineage>
        <taxon>Bacteria</taxon>
        <taxon>Bacillati</taxon>
        <taxon>Actinomycetota</taxon>
        <taxon>Rubrobacteria</taxon>
        <taxon>Rubrobacterales</taxon>
        <taxon>Rubrobacteraceae</taxon>
        <taxon>Rubrobacter</taxon>
    </lineage>
</organism>
<dbReference type="Pfam" id="PF14659">
    <property type="entry name" value="Phage_int_SAM_3"/>
    <property type="match status" value="1"/>
</dbReference>
<evidence type="ECO:0000259" key="6">
    <source>
        <dbReference type="PROSITE" id="PS51900"/>
    </source>
</evidence>
<dbReference type="CDD" id="cd01189">
    <property type="entry name" value="INT_ICEBs1_C_like"/>
    <property type="match status" value="1"/>
</dbReference>
<keyword evidence="1" id="KW-0229">DNA integration</keyword>
<dbReference type="InterPro" id="IPR010998">
    <property type="entry name" value="Integrase_recombinase_N"/>
</dbReference>
<dbReference type="InterPro" id="IPR011010">
    <property type="entry name" value="DNA_brk_join_enz"/>
</dbReference>
<accession>A0A510HLG6</accession>
<dbReference type="PANTHER" id="PTHR30349">
    <property type="entry name" value="PHAGE INTEGRASE-RELATED"/>
    <property type="match status" value="1"/>
</dbReference>
<dbReference type="InterPro" id="IPR013762">
    <property type="entry name" value="Integrase-like_cat_sf"/>
</dbReference>
<evidence type="ECO:0000256" key="4">
    <source>
        <dbReference type="PROSITE-ProRule" id="PRU01248"/>
    </source>
</evidence>
<dbReference type="Gene3D" id="1.10.443.10">
    <property type="entry name" value="Intergrase catalytic core"/>
    <property type="match status" value="1"/>
</dbReference>
<dbReference type="GO" id="GO:0003677">
    <property type="term" value="F:DNA binding"/>
    <property type="evidence" value="ECO:0007669"/>
    <property type="project" value="UniProtKB-UniRule"/>
</dbReference>
<dbReference type="EMBL" id="AP019791">
    <property type="protein sequence ID" value="BBL79423.1"/>
    <property type="molecule type" value="Genomic_DNA"/>
</dbReference>
<evidence type="ECO:0000313" key="7">
    <source>
        <dbReference type="EMBL" id="BBL79423.1"/>
    </source>
</evidence>
<dbReference type="GO" id="GO:0006310">
    <property type="term" value="P:DNA recombination"/>
    <property type="evidence" value="ECO:0007669"/>
    <property type="project" value="UniProtKB-KW"/>
</dbReference>
<dbReference type="AlphaFoldDB" id="A0A510HLG6"/>
<feature type="domain" description="Tyr recombinase" evidence="5">
    <location>
        <begin position="169"/>
        <end position="368"/>
    </location>
</feature>
<dbReference type="RefSeq" id="WP_244299873.1">
    <property type="nucleotide sequence ID" value="NZ_AP019791.1"/>
</dbReference>
<dbReference type="InterPro" id="IPR002104">
    <property type="entry name" value="Integrase_catalytic"/>
</dbReference>
<keyword evidence="3" id="KW-0233">DNA recombination</keyword>
<dbReference type="Gene3D" id="1.10.150.130">
    <property type="match status" value="1"/>
</dbReference>
<name>A0A510HLG6_9ACTN</name>